<keyword evidence="3" id="KW-1185">Reference proteome</keyword>
<dbReference type="EMBL" id="FCQH01000018">
    <property type="protein sequence ID" value="CVL06632.1"/>
    <property type="molecule type" value="Genomic_DNA"/>
</dbReference>
<reference evidence="3" key="1">
    <citation type="journal article" date="2016" name="Genome Biol. Evol.">
        <title>Comparative 'omics' of the Fusarium fujikuroi species complex highlights differences in genetic potential and metabolite synthesis.</title>
        <authorList>
            <person name="Niehaus E.-M."/>
            <person name="Muensterkoetter M."/>
            <person name="Proctor R.H."/>
            <person name="Brown D.W."/>
            <person name="Sharon A."/>
            <person name="Idan Y."/>
            <person name="Oren-Young L."/>
            <person name="Sieber C.M."/>
            <person name="Novak O."/>
            <person name="Pencik A."/>
            <person name="Tarkowska D."/>
            <person name="Hromadova K."/>
            <person name="Freeman S."/>
            <person name="Maymon M."/>
            <person name="Elazar M."/>
            <person name="Youssef S.A."/>
            <person name="El-Shabrawy E.S.M."/>
            <person name="Shalaby A.B.A."/>
            <person name="Houterman P."/>
            <person name="Brock N.L."/>
            <person name="Burkhardt I."/>
            <person name="Tsavkelova E.A."/>
            <person name="Dickschat J.S."/>
            <person name="Galuszka P."/>
            <person name="Gueldener U."/>
            <person name="Tudzynski B."/>
        </authorList>
    </citation>
    <scope>NUCLEOTIDE SEQUENCE [LARGE SCALE GENOMIC DNA]</scope>
    <source>
        <strain evidence="3">MRC7560</strain>
    </source>
</reference>
<accession>A0A1L7UBV0</accession>
<protein>
    <recommendedName>
        <fullName evidence="1">F-box domain-containing protein</fullName>
    </recommendedName>
</protein>
<dbReference type="GeneID" id="65091034"/>
<evidence type="ECO:0000313" key="3">
    <source>
        <dbReference type="Proteomes" id="UP000184255"/>
    </source>
</evidence>
<name>A0A1L7UBV0_FUSMA</name>
<evidence type="ECO:0000259" key="1">
    <source>
        <dbReference type="PROSITE" id="PS50181"/>
    </source>
</evidence>
<dbReference type="AlphaFoldDB" id="A0A1L7UBV0"/>
<evidence type="ECO:0000313" key="2">
    <source>
        <dbReference type="EMBL" id="CVL06632.1"/>
    </source>
</evidence>
<dbReference type="RefSeq" id="XP_041689968.1">
    <property type="nucleotide sequence ID" value="XM_041824494.1"/>
</dbReference>
<dbReference type="PROSITE" id="PS50181">
    <property type="entry name" value="FBOX"/>
    <property type="match status" value="1"/>
</dbReference>
<dbReference type="Proteomes" id="UP000184255">
    <property type="component" value="Unassembled WGS sequence"/>
</dbReference>
<sequence>MDIDMNEFIPPSNLERMPKRIIPSLLEQLGREDLKSITTLSKRIRRKFLPTLLREVFFNGSATQIAYQLVSFLKEKREPTSGPVYEYVETVTFRLIQDDGEGEIPSLPGAFGILGDFFRRASQLQNVLLFFAQSSRLQKASFVNLVGDTCSWTALKTLSLDHADLMTVNAMTRGCKPQTLESVYITMRCRSEKYDMLRNRHPQLKRLWIVCRYRMEQGELYNNAAWDILPAISQDFKQLEWLILSEVFTKEECFLRCHFVSRRDLTKPLNNITWKLNEMPKLVRFAFPLDQDTMCNRLMREDWTSPTKEPLSHEQVAAWYTRLILHISRAVPRLEQICITHDYPFFFRGSKKPGEGEMTVTECNMSELDRDFEFPGGLLH</sequence>
<gene>
    <name evidence="2" type="ORF">FMAN_11784</name>
</gene>
<dbReference type="InterPro" id="IPR001810">
    <property type="entry name" value="F-box_dom"/>
</dbReference>
<dbReference type="VEuPathDB" id="FungiDB:FMAN_11784"/>
<organism evidence="2 3">
    <name type="scientific">Fusarium mangiferae</name>
    <name type="common">Mango malformation disease fungus</name>
    <dbReference type="NCBI Taxonomy" id="192010"/>
    <lineage>
        <taxon>Eukaryota</taxon>
        <taxon>Fungi</taxon>
        <taxon>Dikarya</taxon>
        <taxon>Ascomycota</taxon>
        <taxon>Pezizomycotina</taxon>
        <taxon>Sordariomycetes</taxon>
        <taxon>Hypocreomycetidae</taxon>
        <taxon>Hypocreales</taxon>
        <taxon>Nectriaceae</taxon>
        <taxon>Fusarium</taxon>
        <taxon>Fusarium fujikuroi species complex</taxon>
    </lineage>
</organism>
<proteinExistence type="predicted"/>
<feature type="domain" description="F-box" evidence="1">
    <location>
        <begin position="11"/>
        <end position="56"/>
    </location>
</feature>
<comment type="caution">
    <text evidence="2">The sequence shown here is derived from an EMBL/GenBank/DDBJ whole genome shotgun (WGS) entry which is preliminary data.</text>
</comment>